<gene>
    <name evidence="12" type="ORF">DDK22_16155</name>
</gene>
<feature type="transmembrane region" description="Helical" evidence="10">
    <location>
        <begin position="326"/>
        <end position="344"/>
    </location>
</feature>
<dbReference type="EMBL" id="QDHA01000037">
    <property type="protein sequence ID" value="RCJ07510.1"/>
    <property type="molecule type" value="Genomic_DNA"/>
</dbReference>
<dbReference type="RefSeq" id="WP_114132760.1">
    <property type="nucleotide sequence ID" value="NZ_CP068434.1"/>
</dbReference>
<evidence type="ECO:0000313" key="12">
    <source>
        <dbReference type="EMBL" id="RCJ07510.1"/>
    </source>
</evidence>
<feature type="transmembrane region" description="Helical" evidence="10">
    <location>
        <begin position="105"/>
        <end position="126"/>
    </location>
</feature>
<feature type="transmembrane region" description="Helical" evidence="10">
    <location>
        <begin position="417"/>
        <end position="438"/>
    </location>
</feature>
<sequence length="447" mass="46725">MSNAPTSTLPLADASASAPTSAPQTGDVAVARKAAVAAAAGTAIEYYESGIYGYLAATIGPLFFPGGNATASLLAILAVFGSAFLMRPIGGIVLGWLGDRIGRRAVLLVTVIGMGVATAAIGVLPVAASAGIAAPLLLLLIRLVQGFFAGGEVTGAAAYVAESAPSGRRGFFGAFTPVGVAIGGALAATVCGLTTSMLGSEAMTAWGWRIPFLSAIPMVMISFLVRKRVEESVAFQHFQQHNEPPKAPLKEVFSQHTPAVLKVLVLSFGQNVGYWVGLVFMNIYMTTYLKYDKASVYWIMAFVSLTMAVLMPFWGGLSDRLGRRKVLAIGFVGYTVLVVPMMMLMDQQSIGLAFLAMLIVALPMPIVQSVGYPTYAEQFPTRVRYSGMAFSFNLGAILGGGVTPYVATALIGATGNLLSPAYLLMGGSAIALLGLLSVRETAREALR</sequence>
<evidence type="ECO:0000256" key="2">
    <source>
        <dbReference type="ARBA" id="ARBA00008240"/>
    </source>
</evidence>
<proteinExistence type="inferred from homology"/>
<protein>
    <submittedName>
        <fullName evidence="12">MFS transporter</fullName>
    </submittedName>
</protein>
<evidence type="ECO:0000313" key="13">
    <source>
        <dbReference type="Proteomes" id="UP000253501"/>
    </source>
</evidence>
<feature type="transmembrane region" description="Helical" evidence="10">
    <location>
        <begin position="296"/>
        <end position="314"/>
    </location>
</feature>
<dbReference type="AlphaFoldDB" id="A0A367PI23"/>
<accession>A0A367PI23</accession>
<dbReference type="InterPro" id="IPR005829">
    <property type="entry name" value="Sugar_transporter_CS"/>
</dbReference>
<evidence type="ECO:0000256" key="10">
    <source>
        <dbReference type="SAM" id="Phobius"/>
    </source>
</evidence>
<feature type="transmembrane region" description="Helical" evidence="10">
    <location>
        <begin position="259"/>
        <end position="284"/>
    </location>
</feature>
<evidence type="ECO:0000256" key="3">
    <source>
        <dbReference type="ARBA" id="ARBA00022448"/>
    </source>
</evidence>
<evidence type="ECO:0000256" key="1">
    <source>
        <dbReference type="ARBA" id="ARBA00004651"/>
    </source>
</evidence>
<feature type="transmembrane region" description="Helical" evidence="10">
    <location>
        <begin position="172"/>
        <end position="199"/>
    </location>
</feature>
<keyword evidence="4" id="KW-1003">Cell membrane</keyword>
<keyword evidence="6" id="KW-0769">Symport</keyword>
<dbReference type="GO" id="GO:0015293">
    <property type="term" value="F:symporter activity"/>
    <property type="evidence" value="ECO:0007669"/>
    <property type="project" value="UniProtKB-KW"/>
</dbReference>
<dbReference type="Gene3D" id="1.20.1250.20">
    <property type="entry name" value="MFS general substrate transporter like domains"/>
    <property type="match status" value="2"/>
</dbReference>
<feature type="transmembrane region" description="Helical" evidence="10">
    <location>
        <begin position="205"/>
        <end position="225"/>
    </location>
</feature>
<comment type="subcellular location">
    <subcellularLocation>
        <location evidence="1">Cell membrane</location>
        <topology evidence="1">Multi-pass membrane protein</topology>
    </subcellularLocation>
</comment>
<dbReference type="SUPFAM" id="SSF103473">
    <property type="entry name" value="MFS general substrate transporter"/>
    <property type="match status" value="1"/>
</dbReference>
<dbReference type="PANTHER" id="PTHR43528">
    <property type="entry name" value="ALPHA-KETOGLUTARATE PERMEASE"/>
    <property type="match status" value="1"/>
</dbReference>
<name>A0A367PI23_CUPNE</name>
<evidence type="ECO:0000256" key="7">
    <source>
        <dbReference type="ARBA" id="ARBA00022989"/>
    </source>
</evidence>
<comment type="similarity">
    <text evidence="2">Belongs to the major facilitator superfamily. Metabolite:H+ Symporter (MHS) family (TC 2.A.1.6) family.</text>
</comment>
<evidence type="ECO:0000256" key="4">
    <source>
        <dbReference type="ARBA" id="ARBA00022475"/>
    </source>
</evidence>
<comment type="caution">
    <text evidence="12">The sequence shown here is derived from an EMBL/GenBank/DDBJ whole genome shotgun (WGS) entry which is preliminary data.</text>
</comment>
<feature type="transmembrane region" description="Helical" evidence="10">
    <location>
        <begin position="71"/>
        <end position="98"/>
    </location>
</feature>
<evidence type="ECO:0000256" key="5">
    <source>
        <dbReference type="ARBA" id="ARBA00022692"/>
    </source>
</evidence>
<evidence type="ECO:0000256" key="8">
    <source>
        <dbReference type="ARBA" id="ARBA00023136"/>
    </source>
</evidence>
<feature type="domain" description="Major facilitator superfamily (MFS) profile" evidence="11">
    <location>
        <begin position="34"/>
        <end position="446"/>
    </location>
</feature>
<dbReference type="InterPro" id="IPR036259">
    <property type="entry name" value="MFS_trans_sf"/>
</dbReference>
<evidence type="ECO:0000256" key="9">
    <source>
        <dbReference type="SAM" id="MobiDB-lite"/>
    </source>
</evidence>
<feature type="region of interest" description="Disordered" evidence="9">
    <location>
        <begin position="1"/>
        <end position="22"/>
    </location>
</feature>
<reference evidence="12 13" key="1">
    <citation type="submission" date="2018-04" db="EMBL/GenBank/DDBJ databases">
        <title>Cupriavidus necator CR12 genome sequencing and assembly.</title>
        <authorList>
            <person name="Ben Fekih I."/>
            <person name="Mazhar H.S."/>
            <person name="Bello S.K."/>
            <person name="Rensing C."/>
        </authorList>
    </citation>
    <scope>NUCLEOTIDE SEQUENCE [LARGE SCALE GENOMIC DNA]</scope>
    <source>
        <strain evidence="12 13">CR12</strain>
    </source>
</reference>
<dbReference type="Proteomes" id="UP000253501">
    <property type="component" value="Unassembled WGS sequence"/>
</dbReference>
<feature type="transmembrane region" description="Helical" evidence="10">
    <location>
        <begin position="350"/>
        <end position="367"/>
    </location>
</feature>
<keyword evidence="5 10" id="KW-0812">Transmembrane</keyword>
<keyword evidence="8 10" id="KW-0472">Membrane</keyword>
<dbReference type="PROSITE" id="PS00217">
    <property type="entry name" value="SUGAR_TRANSPORT_2"/>
    <property type="match status" value="1"/>
</dbReference>
<dbReference type="InterPro" id="IPR005828">
    <property type="entry name" value="MFS_sugar_transport-like"/>
</dbReference>
<dbReference type="PANTHER" id="PTHR43528:SF1">
    <property type="entry name" value="ALPHA-KETOGLUTARATE PERMEASE"/>
    <property type="match status" value="1"/>
</dbReference>
<dbReference type="Pfam" id="PF07690">
    <property type="entry name" value="MFS_1"/>
    <property type="match status" value="1"/>
</dbReference>
<keyword evidence="7 10" id="KW-1133">Transmembrane helix</keyword>
<organism evidence="12 13">
    <name type="scientific">Cupriavidus necator</name>
    <name type="common">Alcaligenes eutrophus</name>
    <name type="synonym">Ralstonia eutropha</name>
    <dbReference type="NCBI Taxonomy" id="106590"/>
    <lineage>
        <taxon>Bacteria</taxon>
        <taxon>Pseudomonadati</taxon>
        <taxon>Pseudomonadota</taxon>
        <taxon>Betaproteobacteria</taxon>
        <taxon>Burkholderiales</taxon>
        <taxon>Burkholderiaceae</taxon>
        <taxon>Cupriavidus</taxon>
    </lineage>
</organism>
<feature type="transmembrane region" description="Helical" evidence="10">
    <location>
        <begin position="132"/>
        <end position="160"/>
    </location>
</feature>
<feature type="transmembrane region" description="Helical" evidence="10">
    <location>
        <begin position="388"/>
        <end position="411"/>
    </location>
</feature>
<evidence type="ECO:0000259" key="11">
    <source>
        <dbReference type="PROSITE" id="PS50850"/>
    </source>
</evidence>
<evidence type="ECO:0000256" key="6">
    <source>
        <dbReference type="ARBA" id="ARBA00022847"/>
    </source>
</evidence>
<dbReference type="Pfam" id="PF00083">
    <property type="entry name" value="Sugar_tr"/>
    <property type="match status" value="1"/>
</dbReference>
<keyword evidence="3" id="KW-0813">Transport</keyword>
<dbReference type="PROSITE" id="PS50850">
    <property type="entry name" value="MFS"/>
    <property type="match status" value="1"/>
</dbReference>
<dbReference type="InterPro" id="IPR011701">
    <property type="entry name" value="MFS"/>
</dbReference>
<dbReference type="InterPro" id="IPR051084">
    <property type="entry name" value="H+-coupled_symporters"/>
</dbReference>
<dbReference type="GO" id="GO:0005886">
    <property type="term" value="C:plasma membrane"/>
    <property type="evidence" value="ECO:0007669"/>
    <property type="project" value="UniProtKB-SubCell"/>
</dbReference>
<dbReference type="InterPro" id="IPR020846">
    <property type="entry name" value="MFS_dom"/>
</dbReference>